<keyword evidence="3 10" id="KW-0808">Transferase</keyword>
<evidence type="ECO:0000256" key="1">
    <source>
        <dbReference type="ARBA" id="ARBA00004141"/>
    </source>
</evidence>
<feature type="domain" description="Glycosyltransferase 2-like" evidence="9">
    <location>
        <begin position="272"/>
        <end position="481"/>
    </location>
</feature>
<feature type="transmembrane region" description="Helical" evidence="8">
    <location>
        <begin position="433"/>
        <end position="455"/>
    </location>
</feature>
<evidence type="ECO:0000259" key="9">
    <source>
        <dbReference type="Pfam" id="PF13632"/>
    </source>
</evidence>
<evidence type="ECO:0000256" key="3">
    <source>
        <dbReference type="ARBA" id="ARBA00022679"/>
    </source>
</evidence>
<keyword evidence="2 10" id="KW-0328">Glycosyltransferase</keyword>
<feature type="transmembrane region" description="Helical" evidence="8">
    <location>
        <begin position="475"/>
        <end position="494"/>
    </location>
</feature>
<keyword evidence="6 8" id="KW-0472">Membrane</keyword>
<feature type="transmembrane region" description="Helical" evidence="8">
    <location>
        <begin position="575"/>
        <end position="593"/>
    </location>
</feature>
<evidence type="ECO:0000256" key="4">
    <source>
        <dbReference type="ARBA" id="ARBA00022692"/>
    </source>
</evidence>
<dbReference type="RefSeq" id="WP_252727976.1">
    <property type="nucleotide sequence ID" value="NZ_JAAOYO010000003.1"/>
</dbReference>
<dbReference type="Gene3D" id="3.90.550.10">
    <property type="entry name" value="Spore Coat Polysaccharide Biosynthesis Protein SpsA, Chain A"/>
    <property type="match status" value="1"/>
</dbReference>
<dbReference type="InterPro" id="IPR050321">
    <property type="entry name" value="Glycosyltr_2/OpgH_subfam"/>
</dbReference>
<dbReference type="InterPro" id="IPR001173">
    <property type="entry name" value="Glyco_trans_2-like"/>
</dbReference>
<evidence type="ECO:0000256" key="5">
    <source>
        <dbReference type="ARBA" id="ARBA00022989"/>
    </source>
</evidence>
<keyword evidence="11" id="KW-1185">Reference proteome</keyword>
<dbReference type="GO" id="GO:0016760">
    <property type="term" value="F:cellulose synthase (UDP-forming) activity"/>
    <property type="evidence" value="ECO:0007669"/>
    <property type="project" value="UniProtKB-EC"/>
</dbReference>
<feature type="transmembrane region" description="Helical" evidence="8">
    <location>
        <begin position="543"/>
        <end position="563"/>
    </location>
</feature>
<proteinExistence type="predicted"/>
<comment type="subcellular location">
    <subcellularLocation>
        <location evidence="1">Membrane</location>
        <topology evidence="1">Multi-pass membrane protein</topology>
    </subcellularLocation>
</comment>
<organism evidence="10 11">
    <name type="scientific">Curtobacterium salicis</name>
    <dbReference type="NCBI Taxonomy" id="1779862"/>
    <lineage>
        <taxon>Bacteria</taxon>
        <taxon>Bacillati</taxon>
        <taxon>Actinomycetota</taxon>
        <taxon>Actinomycetes</taxon>
        <taxon>Micrococcales</taxon>
        <taxon>Microbacteriaceae</taxon>
        <taxon>Curtobacterium</taxon>
    </lineage>
</organism>
<dbReference type="PANTHER" id="PTHR43867">
    <property type="entry name" value="CELLULOSE SYNTHASE CATALYTIC SUBUNIT A [UDP-FORMING]"/>
    <property type="match status" value="1"/>
</dbReference>
<feature type="transmembrane region" description="Helical" evidence="8">
    <location>
        <begin position="125"/>
        <end position="147"/>
    </location>
</feature>
<protein>
    <submittedName>
        <fullName evidence="10">Cellulose synthase (UDP-forming)</fullName>
        <ecNumber evidence="10">2.4.1.12</ecNumber>
    </submittedName>
</protein>
<keyword evidence="5 8" id="KW-1133">Transmembrane helix</keyword>
<comment type="caution">
    <text evidence="10">The sequence shown here is derived from an EMBL/GenBank/DDBJ whole genome shotgun (WGS) entry which is preliminary data.</text>
</comment>
<dbReference type="EC" id="2.4.1.12" evidence="10"/>
<evidence type="ECO:0000256" key="7">
    <source>
        <dbReference type="SAM" id="MobiDB-lite"/>
    </source>
</evidence>
<gene>
    <name evidence="10" type="ORF">E9228_002019</name>
</gene>
<feature type="compositionally biased region" description="Basic and acidic residues" evidence="7">
    <location>
        <begin position="55"/>
        <end position="73"/>
    </location>
</feature>
<evidence type="ECO:0000256" key="6">
    <source>
        <dbReference type="ARBA" id="ARBA00023136"/>
    </source>
</evidence>
<dbReference type="EMBL" id="JAAOYO010000003">
    <property type="protein sequence ID" value="NII41372.1"/>
    <property type="molecule type" value="Genomic_DNA"/>
</dbReference>
<evidence type="ECO:0000313" key="11">
    <source>
        <dbReference type="Proteomes" id="UP001318300"/>
    </source>
</evidence>
<dbReference type="Pfam" id="PF13632">
    <property type="entry name" value="Glyco_trans_2_3"/>
    <property type="match status" value="1"/>
</dbReference>
<dbReference type="Proteomes" id="UP001318300">
    <property type="component" value="Unassembled WGS sequence"/>
</dbReference>
<feature type="compositionally biased region" description="Basic and acidic residues" evidence="7">
    <location>
        <begin position="30"/>
        <end position="47"/>
    </location>
</feature>
<dbReference type="PANTHER" id="PTHR43867:SF2">
    <property type="entry name" value="CELLULOSE SYNTHASE CATALYTIC SUBUNIT A [UDP-FORMING]"/>
    <property type="match status" value="1"/>
</dbReference>
<dbReference type="CDD" id="cd06421">
    <property type="entry name" value="CESA_CelA_like"/>
    <property type="match status" value="1"/>
</dbReference>
<feature type="transmembrane region" description="Helical" evidence="8">
    <location>
        <begin position="94"/>
        <end position="113"/>
    </location>
</feature>
<evidence type="ECO:0000313" key="10">
    <source>
        <dbReference type="EMBL" id="NII41372.1"/>
    </source>
</evidence>
<dbReference type="InterPro" id="IPR029044">
    <property type="entry name" value="Nucleotide-diphossugar_trans"/>
</dbReference>
<name>A0ABX0T7A2_9MICO</name>
<evidence type="ECO:0000256" key="2">
    <source>
        <dbReference type="ARBA" id="ARBA00022676"/>
    </source>
</evidence>
<feature type="region of interest" description="Disordered" evidence="7">
    <location>
        <begin position="1"/>
        <end position="86"/>
    </location>
</feature>
<accession>A0ABX0T7A2</accession>
<evidence type="ECO:0000256" key="8">
    <source>
        <dbReference type="SAM" id="Phobius"/>
    </source>
</evidence>
<sequence>MSAPTDVRRPRTTPEPPNGPAEQAVFDAPADERDRERAGTRAGDPRRSATRRSARRIDRAGELREREQREQLHHLTGTAATGRSRADTRAHSPVMVLIVLLATLGVVTYAVFLLNPANRGDFLPYGLVIVAESVLVGQSLLSMWTILSGGTDPRDFAFHNTQDTMFDLDEIDREGLTDRSHLWPMRVRGKRVVVDVFITVYGEELTKIAATVAAAVAMRGEHRTWILDDGRSDDVRALADRLGARYVRRLSSNGAKAGNINHALTLAKGDYFAVFDADFVPGKDFLFETVPFFADGSIAFVQTPQTYGNLHNLVSRGAGYMQTVFYRFIQPGRNRFNAAFCVGTNVIFRRAAIDDVGGIHTDSKSEDVWTSLHLHERGWKSVFIPMTLAVGDAPETIEAYSKQQLRWATGGFEILLTHFPFNPKRKLTMDQRLQYFVTASFYLTGIVPGLLLLVPPLEIFFDLRPMNMSIGVGEWVLFYLGFYLMQVVLAFYALGSFRYETLLLAAVSFPIYARALWNVLCGKEQAWHVTGAGRGRAPSPFNFIVPQVLVFVFLSLTSVVAIWRDVSNGQLTLATAWNITNSLIFGAFIITAFREQSANRRAARQERDADTAPVLVLAAAGLEPAPALRTHVVRPDSLQPARDVITASAASGTPTPVEVAS</sequence>
<dbReference type="SUPFAM" id="SSF53448">
    <property type="entry name" value="Nucleotide-diphospho-sugar transferases"/>
    <property type="match status" value="1"/>
</dbReference>
<reference evidence="10 11" key="1">
    <citation type="submission" date="2020-03" db="EMBL/GenBank/DDBJ databases">
        <title>Above-ground endophytic microbial communities from plants in different locations in the United States.</title>
        <authorList>
            <person name="Frank C."/>
        </authorList>
    </citation>
    <scope>NUCLEOTIDE SEQUENCE [LARGE SCALE GENOMIC DNA]</scope>
    <source>
        <strain evidence="10 11">WW7</strain>
    </source>
</reference>
<keyword evidence="4 8" id="KW-0812">Transmembrane</keyword>